<dbReference type="InterPro" id="IPR025312">
    <property type="entry name" value="DUF4216"/>
</dbReference>
<dbReference type="Pfam" id="PF13960">
    <property type="entry name" value="DUF4218"/>
    <property type="match status" value="1"/>
</dbReference>
<evidence type="ECO:0000313" key="3">
    <source>
        <dbReference type="EMBL" id="GKV15603.1"/>
    </source>
</evidence>
<dbReference type="PANTHER" id="PTHR48258:SF15">
    <property type="entry name" value="OS02G0543900 PROTEIN"/>
    <property type="match status" value="1"/>
</dbReference>
<evidence type="ECO:0000259" key="1">
    <source>
        <dbReference type="Pfam" id="PF13952"/>
    </source>
</evidence>
<reference evidence="3 4" key="1">
    <citation type="journal article" date="2021" name="Commun. Biol.">
        <title>The genome of Shorea leprosula (Dipterocarpaceae) highlights the ecological relevance of drought in aseasonal tropical rainforests.</title>
        <authorList>
            <person name="Ng K.K.S."/>
            <person name="Kobayashi M.J."/>
            <person name="Fawcett J.A."/>
            <person name="Hatakeyama M."/>
            <person name="Paape T."/>
            <person name="Ng C.H."/>
            <person name="Ang C.C."/>
            <person name="Tnah L.H."/>
            <person name="Lee C.T."/>
            <person name="Nishiyama T."/>
            <person name="Sese J."/>
            <person name="O'Brien M.J."/>
            <person name="Copetti D."/>
            <person name="Mohd Noor M.I."/>
            <person name="Ong R.C."/>
            <person name="Putra M."/>
            <person name="Sireger I.Z."/>
            <person name="Indrioko S."/>
            <person name="Kosugi Y."/>
            <person name="Izuno A."/>
            <person name="Isagi Y."/>
            <person name="Lee S.L."/>
            <person name="Shimizu K.K."/>
        </authorList>
    </citation>
    <scope>NUCLEOTIDE SEQUENCE [LARGE SCALE GENOMIC DNA]</scope>
    <source>
        <strain evidence="3">214</strain>
    </source>
</reference>
<evidence type="ECO:0008006" key="5">
    <source>
        <dbReference type="Google" id="ProtNLM"/>
    </source>
</evidence>
<protein>
    <recommendedName>
        <fullName evidence="5">DUF4218 domain-containing protein</fullName>
    </recommendedName>
</protein>
<keyword evidence="4" id="KW-1185">Reference proteome</keyword>
<gene>
    <name evidence="3" type="ORF">SLEP1_g26380</name>
</gene>
<name>A0AAV5JWF0_9ROSI</name>
<dbReference type="PANTHER" id="PTHR48258">
    <property type="entry name" value="DUF4218 DOMAIN-CONTAINING PROTEIN-RELATED"/>
    <property type="match status" value="1"/>
</dbReference>
<feature type="domain" description="DUF4216" evidence="1">
    <location>
        <begin position="395"/>
        <end position="455"/>
    </location>
</feature>
<dbReference type="Pfam" id="PF13952">
    <property type="entry name" value="DUF4216"/>
    <property type="match status" value="1"/>
</dbReference>
<evidence type="ECO:0000313" key="4">
    <source>
        <dbReference type="Proteomes" id="UP001054252"/>
    </source>
</evidence>
<organism evidence="3 4">
    <name type="scientific">Rubroshorea leprosula</name>
    <dbReference type="NCBI Taxonomy" id="152421"/>
    <lineage>
        <taxon>Eukaryota</taxon>
        <taxon>Viridiplantae</taxon>
        <taxon>Streptophyta</taxon>
        <taxon>Embryophyta</taxon>
        <taxon>Tracheophyta</taxon>
        <taxon>Spermatophyta</taxon>
        <taxon>Magnoliopsida</taxon>
        <taxon>eudicotyledons</taxon>
        <taxon>Gunneridae</taxon>
        <taxon>Pentapetalae</taxon>
        <taxon>rosids</taxon>
        <taxon>malvids</taxon>
        <taxon>Malvales</taxon>
        <taxon>Dipterocarpaceae</taxon>
        <taxon>Rubroshorea</taxon>
    </lineage>
</organism>
<evidence type="ECO:0000259" key="2">
    <source>
        <dbReference type="Pfam" id="PF13960"/>
    </source>
</evidence>
<dbReference type="Proteomes" id="UP001054252">
    <property type="component" value="Unassembled WGS sequence"/>
</dbReference>
<proteinExistence type="predicted"/>
<dbReference type="AlphaFoldDB" id="A0AAV5JWF0"/>
<dbReference type="InterPro" id="IPR025452">
    <property type="entry name" value="DUF4218"/>
</dbReference>
<sequence length="514" mass="59740">MGFLSFPHIYPFSSLDSYLLSLELPTLNQFRTLLLRLLLMTFNLRKSLQNLRSSNNSKLLPKACYQMTAKEKDAFFKVLKDIKLPNEYSCNISRCVQVKQRKIIALKSYDCHILMGELLPVAIRGSLPKRVASIIIELCHLFKCLCAKVLKESNLDELKSQSSIILCEMEKIFPPSFFTVMVHLIMHLAEEVKLGGPVAYRWMYPIERFLLTLKNYVSNKAHPEGSIAEAYLSNECLTFCSRYLEGVETRFNRPLHNDDEDDREHSNEVEENLITPLGRPLGRAQIPMAVNLKKRKRVRRIKLDSQSLLQAHRYILFNTHEVTPFIEQHKDFLKKKHCSPRLSQFEIERHHSLTFHEWFRDRVTRMEQQGYVISEKIKWLSKGPSDVALTYSGYLCDWADTQRGCKKDEFGFTLVNFNRLSHTSSNPSDDPYIFASQASKVFYIEDAREKDWQVVKHVKARGAFDLGEVIPIRENEVGGTDMASTWVRRDTEEEGIIVTSYMEVQNYDDEEIDD</sequence>
<dbReference type="EMBL" id="BPVZ01000043">
    <property type="protein sequence ID" value="GKV15603.1"/>
    <property type="molecule type" value="Genomic_DNA"/>
</dbReference>
<comment type="caution">
    <text evidence="3">The sequence shown here is derived from an EMBL/GenBank/DDBJ whole genome shotgun (WGS) entry which is preliminary data.</text>
</comment>
<accession>A0AAV5JWF0</accession>
<feature type="domain" description="DUF4218" evidence="2">
    <location>
        <begin position="145"/>
        <end position="257"/>
    </location>
</feature>